<dbReference type="CDD" id="cd22657">
    <property type="entry name" value="ClyA_XaxA-like"/>
    <property type="match status" value="1"/>
</dbReference>
<dbReference type="Gene3D" id="1.20.1170.10">
    <property type="match status" value="1"/>
</dbReference>
<dbReference type="NCBIfam" id="NF033928">
    <property type="entry name" value="alph_xenorhab_A"/>
    <property type="match status" value="1"/>
</dbReference>
<evidence type="ECO:0008006" key="3">
    <source>
        <dbReference type="Google" id="ProtNLM"/>
    </source>
</evidence>
<dbReference type="PATRIC" id="fig|317.175.peg.25"/>
<sequence>MDNVTREPGLILTKEQIKNIKYYEMLGLRLPVELQAVITYLGYEKGAGNGLDAEHFQDTFKTVRNHASTWNPLRVDLLAVGSKLRVFAGQMLVFGQGMEEIFADIKKGPLTPYNIKTLEDLNKVELELGKNYPGLELDAEDKETVKDFSIYLDKMFTEIKKRQTEANQLKERLDKFSFDLRNTVYSAVKLRLSAIDNNTLGAEIKALNLVIEERAKNIDLKTEAYNKLVKDAIGSAATLNVVGIGMSIYLGVEAENIRKERNKMREAQARDIATMNTKDAILGRLNTVRLELQNLDMIIVDADTATRNLVHVWSTIASYIDQSSELVPEITNELILVRFILEFRLVIQPWKDIQHDTHLLLDVFKQADDEFRIEYEQNAKGI</sequence>
<accession>A0A085VRF3</accession>
<name>A0A085VRF3_PSESX</name>
<evidence type="ECO:0000313" key="1">
    <source>
        <dbReference type="EMBL" id="KFE58016.1"/>
    </source>
</evidence>
<dbReference type="EMBL" id="JPQU01000011">
    <property type="protein sequence ID" value="KFE58016.1"/>
    <property type="molecule type" value="Genomic_DNA"/>
</dbReference>
<dbReference type="Proteomes" id="UP000028631">
    <property type="component" value="Unassembled WGS sequence"/>
</dbReference>
<keyword evidence="2" id="KW-1185">Reference proteome</keyword>
<dbReference type="SUPFAM" id="SSF58100">
    <property type="entry name" value="Bacterial hemolysins"/>
    <property type="match status" value="1"/>
</dbReference>
<evidence type="ECO:0000313" key="2">
    <source>
        <dbReference type="Proteomes" id="UP000028631"/>
    </source>
</evidence>
<dbReference type="AlphaFoldDB" id="A0A085VRF3"/>
<proteinExistence type="predicted"/>
<protein>
    <recommendedName>
        <fullName evidence="3">Alpha-xenorhabdolysin family binary toxin subunit A</fullName>
    </recommendedName>
</protein>
<comment type="caution">
    <text evidence="1">The sequence shown here is derived from an EMBL/GenBank/DDBJ whole genome shotgun (WGS) entry which is preliminary data.</text>
</comment>
<gene>
    <name evidence="1" type="ORF">IV01_00105</name>
</gene>
<reference evidence="1 2" key="1">
    <citation type="submission" date="2014-07" db="EMBL/GenBank/DDBJ databases">
        <title>Draft Genome Sequences of Environmental Pseudomonas syringae strains.</title>
        <authorList>
            <person name="Baltrus D.A."/>
            <person name="Berge O."/>
            <person name="Morris C."/>
        </authorList>
    </citation>
    <scope>NUCLEOTIDE SEQUENCE [LARGE SCALE GENOMIC DNA]</scope>
    <source>
        <strain evidence="1 2">GAW0119</strain>
    </source>
</reference>
<organism evidence="1 2">
    <name type="scientific">Pseudomonas syringae</name>
    <dbReference type="NCBI Taxonomy" id="317"/>
    <lineage>
        <taxon>Bacteria</taxon>
        <taxon>Pseudomonadati</taxon>
        <taxon>Pseudomonadota</taxon>
        <taxon>Gammaproteobacteria</taxon>
        <taxon>Pseudomonadales</taxon>
        <taxon>Pseudomonadaceae</taxon>
        <taxon>Pseudomonas</taxon>
    </lineage>
</organism>